<protein>
    <recommendedName>
        <fullName evidence="2">Thiamine pyrophosphate enzyme TPP-binding domain-containing protein</fullName>
    </recommendedName>
</protein>
<evidence type="ECO:0000313" key="1">
    <source>
        <dbReference type="EMBL" id="MPN62627.1"/>
    </source>
</evidence>
<name>A0A645JH00_9ZZZZ</name>
<reference evidence="1" key="1">
    <citation type="submission" date="2019-08" db="EMBL/GenBank/DDBJ databases">
        <authorList>
            <person name="Kucharzyk K."/>
            <person name="Murdoch R.W."/>
            <person name="Higgins S."/>
            <person name="Loffler F."/>
        </authorList>
    </citation>
    <scope>NUCLEOTIDE SEQUENCE</scope>
</reference>
<evidence type="ECO:0008006" key="2">
    <source>
        <dbReference type="Google" id="ProtNLM"/>
    </source>
</evidence>
<accession>A0A645JH00</accession>
<comment type="caution">
    <text evidence="1">The sequence shown here is derived from an EMBL/GenBank/DDBJ whole genome shotgun (WGS) entry which is preliminary data.</text>
</comment>
<dbReference type="EMBL" id="VSSQ01140896">
    <property type="protein sequence ID" value="MPN62627.1"/>
    <property type="molecule type" value="Genomic_DNA"/>
</dbReference>
<dbReference type="AlphaFoldDB" id="A0A645JH00"/>
<proteinExistence type="predicted"/>
<sequence length="77" mass="8417">MARGAVNTPQEVNKLKGYIKNAVEAQINDEGYSMVEVLSPCPTNWGLSPLDAIKKVGTDMEPQYPLGILKNREKGAK</sequence>
<gene>
    <name evidence="1" type="ORF">SDC9_210379</name>
</gene>
<dbReference type="SUPFAM" id="SSF52518">
    <property type="entry name" value="Thiamin diphosphate-binding fold (THDP-binding)"/>
    <property type="match status" value="1"/>
</dbReference>
<organism evidence="1">
    <name type="scientific">bioreactor metagenome</name>
    <dbReference type="NCBI Taxonomy" id="1076179"/>
    <lineage>
        <taxon>unclassified sequences</taxon>
        <taxon>metagenomes</taxon>
        <taxon>ecological metagenomes</taxon>
    </lineage>
</organism>
<dbReference type="InterPro" id="IPR029061">
    <property type="entry name" value="THDP-binding"/>
</dbReference>